<feature type="transmembrane region" description="Helical" evidence="25">
    <location>
        <begin position="81"/>
        <end position="97"/>
    </location>
</feature>
<comment type="subcellular location">
    <subcellularLocation>
        <location evidence="2">Cell membrane</location>
        <topology evidence="2">Multi-pass membrane protein</topology>
    </subcellularLocation>
</comment>
<proteinExistence type="inferred from homology"/>
<evidence type="ECO:0000313" key="27">
    <source>
        <dbReference type="Proteomes" id="UP000696931"/>
    </source>
</evidence>
<keyword evidence="15 25" id="KW-0472">Membrane</keyword>
<evidence type="ECO:0000256" key="25">
    <source>
        <dbReference type="SAM" id="Phobius"/>
    </source>
</evidence>
<dbReference type="PANTHER" id="PTHR46382">
    <property type="entry name" value="PHOSPHATIDATE CYTIDYLYLTRANSFERASE"/>
    <property type="match status" value="1"/>
</dbReference>
<evidence type="ECO:0000256" key="2">
    <source>
        <dbReference type="ARBA" id="ARBA00004651"/>
    </source>
</evidence>
<sequence length="307" mass="32976">MSAKRAKGHAPDEPARKPARTKSQSWALGLRVASGVGFVPLLMLLADVGGLAFLVFVLLQASLGLVEFFRMMKSKGHTPNVWVGFLATFAVIGMAYRPHTPHAAFLATAALLLMLANALRRPERPRIVEGMAVTLFAVLYVGWLSSHFVLLRELPWRAGLGYAEGARLVLYAFLVTWSCDTGAYLVGRTFGRTRPWAAISPRKSLEGSAGGLLAAVIGAFAGAYTFMHGPSGTPWLRPLDALAVGLAVGVCGQVGDLVESLLKRDSESGDSSDLIPGHGGVLDRFDSLYFGAPIVYYYLKIVVFQVP</sequence>
<protein>
    <recommendedName>
        <fullName evidence="7">Phosphatidate cytidylyltransferase</fullName>
        <ecNumber evidence="6">2.7.7.41</ecNumber>
    </recommendedName>
    <alternativeName>
        <fullName evidence="20">CDP-DAG synthase</fullName>
    </alternativeName>
    <alternativeName>
        <fullName evidence="22">CDP-DG synthase</fullName>
    </alternativeName>
    <alternativeName>
        <fullName evidence="18">CDP-diacylglycerol synthase</fullName>
    </alternativeName>
    <alternativeName>
        <fullName evidence="21">CDP-diglyceride pyrophosphorylase</fullName>
    </alternativeName>
    <alternativeName>
        <fullName evidence="23">CDP-diglyceride synthase</fullName>
    </alternativeName>
    <alternativeName>
        <fullName evidence="19">CTP:phosphatidate cytidylyltransferase</fullName>
    </alternativeName>
</protein>
<evidence type="ECO:0000256" key="20">
    <source>
        <dbReference type="ARBA" id="ARBA00032253"/>
    </source>
</evidence>
<feature type="transmembrane region" description="Helical" evidence="25">
    <location>
        <begin position="131"/>
        <end position="148"/>
    </location>
</feature>
<feature type="transmembrane region" description="Helical" evidence="25">
    <location>
        <begin position="26"/>
        <end position="45"/>
    </location>
</feature>
<evidence type="ECO:0000256" key="8">
    <source>
        <dbReference type="ARBA" id="ARBA00022475"/>
    </source>
</evidence>
<comment type="similarity">
    <text evidence="5">Belongs to the CDS family.</text>
</comment>
<keyword evidence="11 25" id="KW-0812">Transmembrane</keyword>
<reference evidence="26" key="1">
    <citation type="submission" date="2020-07" db="EMBL/GenBank/DDBJ databases">
        <title>Huge and variable diversity of episymbiotic CPR bacteria and DPANN archaea in groundwater ecosystems.</title>
        <authorList>
            <person name="He C.Y."/>
            <person name="Keren R."/>
            <person name="Whittaker M."/>
            <person name="Farag I.F."/>
            <person name="Doudna J."/>
            <person name="Cate J.H.D."/>
            <person name="Banfield J.F."/>
        </authorList>
    </citation>
    <scope>NUCLEOTIDE SEQUENCE</scope>
    <source>
        <strain evidence="26">NC_groundwater_1813_Pr3_B-0.1um_71_17</strain>
    </source>
</reference>
<evidence type="ECO:0000256" key="9">
    <source>
        <dbReference type="ARBA" id="ARBA00022516"/>
    </source>
</evidence>
<evidence type="ECO:0000256" key="16">
    <source>
        <dbReference type="ARBA" id="ARBA00023209"/>
    </source>
</evidence>
<feature type="transmembrane region" description="Helical" evidence="25">
    <location>
        <begin position="168"/>
        <end position="187"/>
    </location>
</feature>
<evidence type="ECO:0000256" key="7">
    <source>
        <dbReference type="ARBA" id="ARBA00019373"/>
    </source>
</evidence>
<evidence type="ECO:0000256" key="1">
    <source>
        <dbReference type="ARBA" id="ARBA00001698"/>
    </source>
</evidence>
<evidence type="ECO:0000256" key="15">
    <source>
        <dbReference type="ARBA" id="ARBA00023136"/>
    </source>
</evidence>
<dbReference type="EMBL" id="JACRIW010000038">
    <property type="protein sequence ID" value="MBI5168876.1"/>
    <property type="molecule type" value="Genomic_DNA"/>
</dbReference>
<organism evidence="26 27">
    <name type="scientific">Eiseniibacteriota bacterium</name>
    <dbReference type="NCBI Taxonomy" id="2212470"/>
    <lineage>
        <taxon>Bacteria</taxon>
        <taxon>Candidatus Eiseniibacteriota</taxon>
    </lineage>
</organism>
<keyword evidence="13 25" id="KW-1133">Transmembrane helix</keyword>
<evidence type="ECO:0000256" key="4">
    <source>
        <dbReference type="ARBA" id="ARBA00005189"/>
    </source>
</evidence>
<keyword evidence="12 26" id="KW-0548">Nucleotidyltransferase</keyword>
<evidence type="ECO:0000256" key="12">
    <source>
        <dbReference type="ARBA" id="ARBA00022695"/>
    </source>
</evidence>
<evidence type="ECO:0000256" key="11">
    <source>
        <dbReference type="ARBA" id="ARBA00022692"/>
    </source>
</evidence>
<comment type="pathway">
    <text evidence="4">Lipid metabolism.</text>
</comment>
<keyword evidence="14" id="KW-0443">Lipid metabolism</keyword>
<gene>
    <name evidence="26" type="ORF">HZA61_05285</name>
</gene>
<keyword evidence="8" id="KW-1003">Cell membrane</keyword>
<evidence type="ECO:0000256" key="5">
    <source>
        <dbReference type="ARBA" id="ARBA00010185"/>
    </source>
</evidence>
<evidence type="ECO:0000256" key="21">
    <source>
        <dbReference type="ARBA" id="ARBA00032396"/>
    </source>
</evidence>
<dbReference type="Proteomes" id="UP000696931">
    <property type="component" value="Unassembled WGS sequence"/>
</dbReference>
<evidence type="ECO:0000256" key="17">
    <source>
        <dbReference type="ARBA" id="ARBA00023264"/>
    </source>
</evidence>
<evidence type="ECO:0000313" key="26">
    <source>
        <dbReference type="EMBL" id="MBI5168876.1"/>
    </source>
</evidence>
<comment type="caution">
    <text evidence="26">The sequence shown here is derived from an EMBL/GenBank/DDBJ whole genome shotgun (WGS) entry which is preliminary data.</text>
</comment>
<name>A0A933SCH1_UNCEI</name>
<dbReference type="GO" id="GO:0004605">
    <property type="term" value="F:phosphatidate cytidylyltransferase activity"/>
    <property type="evidence" value="ECO:0007669"/>
    <property type="project" value="UniProtKB-EC"/>
</dbReference>
<dbReference type="GO" id="GO:0005886">
    <property type="term" value="C:plasma membrane"/>
    <property type="evidence" value="ECO:0007669"/>
    <property type="project" value="UniProtKB-SubCell"/>
</dbReference>
<dbReference type="PANTHER" id="PTHR46382:SF1">
    <property type="entry name" value="PHOSPHATIDATE CYTIDYLYLTRANSFERASE"/>
    <property type="match status" value="1"/>
</dbReference>
<feature type="region of interest" description="Disordered" evidence="24">
    <location>
        <begin position="1"/>
        <end position="21"/>
    </location>
</feature>
<keyword evidence="9" id="KW-0444">Lipid biosynthesis</keyword>
<evidence type="ECO:0000256" key="24">
    <source>
        <dbReference type="SAM" id="MobiDB-lite"/>
    </source>
</evidence>
<dbReference type="Pfam" id="PF01148">
    <property type="entry name" value="CTP_transf_1"/>
    <property type="match status" value="1"/>
</dbReference>
<feature type="transmembrane region" description="Helical" evidence="25">
    <location>
        <begin position="208"/>
        <end position="227"/>
    </location>
</feature>
<dbReference type="GO" id="GO:0016024">
    <property type="term" value="P:CDP-diacylglycerol biosynthetic process"/>
    <property type="evidence" value="ECO:0007669"/>
    <property type="project" value="TreeGrafter"/>
</dbReference>
<keyword evidence="10" id="KW-0808">Transferase</keyword>
<evidence type="ECO:0000256" key="3">
    <source>
        <dbReference type="ARBA" id="ARBA00005119"/>
    </source>
</evidence>
<accession>A0A933SCH1</accession>
<comment type="catalytic activity">
    <reaction evidence="1">
        <text>a 1,2-diacyl-sn-glycero-3-phosphate + CTP + H(+) = a CDP-1,2-diacyl-sn-glycerol + diphosphate</text>
        <dbReference type="Rhea" id="RHEA:16229"/>
        <dbReference type="ChEBI" id="CHEBI:15378"/>
        <dbReference type="ChEBI" id="CHEBI:33019"/>
        <dbReference type="ChEBI" id="CHEBI:37563"/>
        <dbReference type="ChEBI" id="CHEBI:58332"/>
        <dbReference type="ChEBI" id="CHEBI:58608"/>
        <dbReference type="EC" id="2.7.7.41"/>
    </reaction>
</comment>
<keyword evidence="17" id="KW-1208">Phospholipid metabolism</keyword>
<evidence type="ECO:0000256" key="10">
    <source>
        <dbReference type="ARBA" id="ARBA00022679"/>
    </source>
</evidence>
<evidence type="ECO:0000256" key="19">
    <source>
        <dbReference type="ARBA" id="ARBA00031825"/>
    </source>
</evidence>
<comment type="pathway">
    <text evidence="3">Phospholipid metabolism; CDP-diacylglycerol biosynthesis; CDP-diacylglycerol from sn-glycerol 3-phosphate: step 3/3.</text>
</comment>
<evidence type="ECO:0000256" key="22">
    <source>
        <dbReference type="ARBA" id="ARBA00032743"/>
    </source>
</evidence>
<feature type="transmembrane region" description="Helical" evidence="25">
    <location>
        <begin position="51"/>
        <end position="69"/>
    </location>
</feature>
<dbReference type="EC" id="2.7.7.41" evidence="6"/>
<evidence type="ECO:0000256" key="23">
    <source>
        <dbReference type="ARBA" id="ARBA00033406"/>
    </source>
</evidence>
<feature type="transmembrane region" description="Helical" evidence="25">
    <location>
        <begin position="103"/>
        <end position="119"/>
    </location>
</feature>
<evidence type="ECO:0000256" key="6">
    <source>
        <dbReference type="ARBA" id="ARBA00012487"/>
    </source>
</evidence>
<evidence type="ECO:0000256" key="14">
    <source>
        <dbReference type="ARBA" id="ARBA00023098"/>
    </source>
</evidence>
<evidence type="ECO:0000256" key="18">
    <source>
        <dbReference type="ARBA" id="ARBA00029893"/>
    </source>
</evidence>
<dbReference type="AlphaFoldDB" id="A0A933SCH1"/>
<keyword evidence="16" id="KW-0594">Phospholipid biosynthesis</keyword>
<evidence type="ECO:0000256" key="13">
    <source>
        <dbReference type="ARBA" id="ARBA00022989"/>
    </source>
</evidence>